<sequence>MPRRAAVVTAQQKHGIGGEAEGRVKAVELMKRRRGCPPTMVVVADTCPPLKAWVDAGAAIESLPELLEQRRNLCVRSAGVWVYRVL</sequence>
<accession>A0A5S6QE57</accession>
<keyword evidence="1" id="KW-1185">Reference proteome</keyword>
<evidence type="ECO:0000313" key="1">
    <source>
        <dbReference type="Proteomes" id="UP000046395"/>
    </source>
</evidence>
<dbReference type="WBParaSite" id="TMUE_1000005202.1">
    <property type="protein sequence ID" value="TMUE_1000005202.1"/>
    <property type="gene ID" value="WBGene00285212"/>
</dbReference>
<proteinExistence type="predicted"/>
<dbReference type="Proteomes" id="UP000046395">
    <property type="component" value="Unassembled WGS sequence"/>
</dbReference>
<organism evidence="1 2">
    <name type="scientific">Trichuris muris</name>
    <name type="common">Mouse whipworm</name>
    <dbReference type="NCBI Taxonomy" id="70415"/>
    <lineage>
        <taxon>Eukaryota</taxon>
        <taxon>Metazoa</taxon>
        <taxon>Ecdysozoa</taxon>
        <taxon>Nematoda</taxon>
        <taxon>Enoplea</taxon>
        <taxon>Dorylaimia</taxon>
        <taxon>Trichinellida</taxon>
        <taxon>Trichuridae</taxon>
        <taxon>Trichuris</taxon>
    </lineage>
</organism>
<protein>
    <submittedName>
        <fullName evidence="2">Uncharacterized protein</fullName>
    </submittedName>
</protein>
<dbReference type="AlphaFoldDB" id="A0A5S6QE57"/>
<evidence type="ECO:0000313" key="2">
    <source>
        <dbReference type="WBParaSite" id="TMUE_1000005202.1"/>
    </source>
</evidence>
<reference evidence="2" key="1">
    <citation type="submission" date="2019-12" db="UniProtKB">
        <authorList>
            <consortium name="WormBaseParasite"/>
        </authorList>
    </citation>
    <scope>IDENTIFICATION</scope>
</reference>
<name>A0A5S6QE57_TRIMR</name>